<reference evidence="1 2" key="2">
    <citation type="journal article" date="2011" name="Stand. Genomic Sci.">
        <title>Complete genome sequence of Tolumonas auensis type strain (TA 4).</title>
        <authorList>
            <person name="Chertkov O."/>
            <person name="Copeland A."/>
            <person name="Lucas S."/>
            <person name="Lapidus A."/>
            <person name="Berry K.W."/>
            <person name="Detter J.C."/>
            <person name="Del Rio T.G."/>
            <person name="Hammon N."/>
            <person name="Dalin E."/>
            <person name="Tice H."/>
            <person name="Pitluck S."/>
            <person name="Richardson P."/>
            <person name="Bruce D."/>
            <person name="Goodwin L."/>
            <person name="Han C."/>
            <person name="Tapia R."/>
            <person name="Saunders E."/>
            <person name="Schmutz J."/>
            <person name="Brettin T."/>
            <person name="Larimer F."/>
            <person name="Land M."/>
            <person name="Hauser L."/>
            <person name="Spring S."/>
            <person name="Rohde M."/>
            <person name="Kyrpides N.C."/>
            <person name="Ivanova N."/>
            <person name="Goker M."/>
            <person name="Beller H.R."/>
            <person name="Klenk H.P."/>
            <person name="Woyke T."/>
        </authorList>
    </citation>
    <scope>NUCLEOTIDE SEQUENCE [LARGE SCALE GENOMIC DNA]</scope>
    <source>
        <strain evidence="2">DSM 9187 / TA4</strain>
    </source>
</reference>
<dbReference type="AlphaFoldDB" id="C4LBC1"/>
<reference evidence="2" key="1">
    <citation type="submission" date="2009-05" db="EMBL/GenBank/DDBJ databases">
        <title>Complete sequence of Tolumonas auensis DSM 9187.</title>
        <authorList>
            <consortium name="US DOE Joint Genome Institute"/>
            <person name="Lucas S."/>
            <person name="Copeland A."/>
            <person name="Lapidus A."/>
            <person name="Glavina del Rio T."/>
            <person name="Tice H."/>
            <person name="Bruce D."/>
            <person name="Goodwin L."/>
            <person name="Pitluck S."/>
            <person name="Chertkov O."/>
            <person name="Brettin T."/>
            <person name="Detter J.C."/>
            <person name="Han C."/>
            <person name="Larimer F."/>
            <person name="Land M."/>
            <person name="Hauser L."/>
            <person name="Kyrpides N."/>
            <person name="Mikhailova N."/>
            <person name="Spring S."/>
            <person name="Beller H."/>
        </authorList>
    </citation>
    <scope>NUCLEOTIDE SEQUENCE [LARGE SCALE GENOMIC DNA]</scope>
    <source>
        <strain evidence="2">DSM 9187 / TA4</strain>
    </source>
</reference>
<dbReference type="RefSeq" id="WP_012728955.1">
    <property type="nucleotide sequence ID" value="NC_012691.1"/>
</dbReference>
<dbReference type="EMBL" id="CP001616">
    <property type="protein sequence ID" value="ACQ92356.1"/>
    <property type="molecule type" value="Genomic_DNA"/>
</dbReference>
<dbReference type="InterPro" id="IPR009363">
    <property type="entry name" value="Phage_Mu_Gp16"/>
</dbReference>
<keyword evidence="2" id="KW-1185">Reference proteome</keyword>
<accession>C4LBC1</accession>
<name>C4LBC1_TOLAT</name>
<evidence type="ECO:0000313" key="2">
    <source>
        <dbReference type="Proteomes" id="UP000009073"/>
    </source>
</evidence>
<evidence type="ECO:0008006" key="3">
    <source>
        <dbReference type="Google" id="ProtNLM"/>
    </source>
</evidence>
<dbReference type="STRING" id="595494.Tola_0728"/>
<proteinExistence type="predicted"/>
<dbReference type="HOGENOM" id="CLU_107084_1_0_6"/>
<dbReference type="eggNOG" id="COG4382">
    <property type="taxonomic scope" value="Bacteria"/>
</dbReference>
<gene>
    <name evidence="1" type="ordered locus">Tola_0728</name>
</gene>
<organism evidence="1 2">
    <name type="scientific">Tolumonas auensis (strain DSM 9187 / NBRC 110442 / TA 4)</name>
    <dbReference type="NCBI Taxonomy" id="595494"/>
    <lineage>
        <taxon>Bacteria</taxon>
        <taxon>Pseudomonadati</taxon>
        <taxon>Pseudomonadota</taxon>
        <taxon>Gammaproteobacteria</taxon>
        <taxon>Aeromonadales</taxon>
        <taxon>Aeromonadaceae</taxon>
        <taxon>Tolumonas</taxon>
    </lineage>
</organism>
<protein>
    <recommendedName>
        <fullName evidence="3">Mu-like prophage protein gp16</fullName>
    </recommendedName>
</protein>
<dbReference type="Pfam" id="PF06252">
    <property type="entry name" value="GemA"/>
    <property type="match status" value="1"/>
</dbReference>
<sequence length="196" mass="22270">MTMTLSEKRQQLIRLIHVAKRELKLTDDAYRAALAGAANGKESSADMNLKELEAVMTVLKNAGFKHQLKRNQKRLSPKGDTRVKTDEISKIRAVWITMFKQKLLRDGSESALNSYVKRMTIQLNNGAGVDDVAWLNSYLAVKVLESLKNWHRRLMIDAIKSAGRAIPFDPIKRRAGGYEQICDVYDVMIIELSRTH</sequence>
<dbReference type="Proteomes" id="UP000009073">
    <property type="component" value="Chromosome"/>
</dbReference>
<evidence type="ECO:0000313" key="1">
    <source>
        <dbReference type="EMBL" id="ACQ92356.1"/>
    </source>
</evidence>
<dbReference type="KEGG" id="tau:Tola_0728"/>